<feature type="transmembrane region" description="Helical" evidence="6">
    <location>
        <begin position="43"/>
        <end position="62"/>
    </location>
</feature>
<dbReference type="InterPro" id="IPR001851">
    <property type="entry name" value="ABC_transp_permease"/>
</dbReference>
<feature type="transmembrane region" description="Helical" evidence="6">
    <location>
        <begin position="16"/>
        <end position="37"/>
    </location>
</feature>
<dbReference type="PANTHER" id="PTHR30482:SF5">
    <property type="entry name" value="ABC TRANSPORTER PERMEASE PROTEIN"/>
    <property type="match status" value="1"/>
</dbReference>
<evidence type="ECO:0000256" key="5">
    <source>
        <dbReference type="ARBA" id="ARBA00023136"/>
    </source>
</evidence>
<evidence type="ECO:0000313" key="8">
    <source>
        <dbReference type="Proteomes" id="UP000183050"/>
    </source>
</evidence>
<keyword evidence="5 6" id="KW-0472">Membrane</keyword>
<geneLocation type="plasmid" evidence="8">
    <name>unnamed8 sequence</name>
</geneLocation>
<dbReference type="Proteomes" id="UP000183050">
    <property type="component" value="Plasmid unnamed8"/>
</dbReference>
<gene>
    <name evidence="7" type="ORF">BMW22_41635</name>
</gene>
<name>A0A1L3ZQ44_RHILE</name>
<dbReference type="AlphaFoldDB" id="A0A1L3ZQ44"/>
<keyword evidence="2" id="KW-1003">Cell membrane</keyword>
<protein>
    <submittedName>
        <fullName evidence="7">Branched-chain amino acid ABC transporter permease</fullName>
    </submittedName>
</protein>
<evidence type="ECO:0000256" key="3">
    <source>
        <dbReference type="ARBA" id="ARBA00022692"/>
    </source>
</evidence>
<evidence type="ECO:0000256" key="6">
    <source>
        <dbReference type="SAM" id="Phobius"/>
    </source>
</evidence>
<accession>A0A1L3ZQ44</accession>
<feature type="transmembrane region" description="Helical" evidence="6">
    <location>
        <begin position="262"/>
        <end position="295"/>
    </location>
</feature>
<keyword evidence="4 6" id="KW-1133">Transmembrane helix</keyword>
<feature type="transmembrane region" description="Helical" evidence="6">
    <location>
        <begin position="176"/>
        <end position="194"/>
    </location>
</feature>
<feature type="transmembrane region" description="Helical" evidence="6">
    <location>
        <begin position="226"/>
        <end position="247"/>
    </location>
</feature>
<dbReference type="Pfam" id="PF02653">
    <property type="entry name" value="BPD_transp_2"/>
    <property type="match status" value="1"/>
</dbReference>
<organism evidence="7 8">
    <name type="scientific">Rhizobium leguminosarum</name>
    <dbReference type="NCBI Taxonomy" id="384"/>
    <lineage>
        <taxon>Bacteria</taxon>
        <taxon>Pseudomonadati</taxon>
        <taxon>Pseudomonadota</taxon>
        <taxon>Alphaproteobacteria</taxon>
        <taxon>Hyphomicrobiales</taxon>
        <taxon>Rhizobiaceae</taxon>
        <taxon>Rhizobium/Agrobacterium group</taxon>
        <taxon>Rhizobium</taxon>
    </lineage>
</organism>
<evidence type="ECO:0000256" key="2">
    <source>
        <dbReference type="ARBA" id="ARBA00022475"/>
    </source>
</evidence>
<sequence length="350" mass="37475">MSEIGLRATPAPLDGVGLKAVAGAALLALVLAAPFLASEYWTNAIIVPFFILSLAGLGLNLVTGYAGQLSLGAGAFMMVGAYATFSLQLRVPDLPLPFALIVSGLIAAAVGLAFGLPSTRIKGFYLIVSTLTAQFFFEWLFLKFPWFYNGNSSATIALPHGLSFFGLDLNSPHGRYFLTLGIVGLLTLLSFNLVRSQTGRNWMAIRDMDTAAAVIGVPTLRAKLQAFAVSSFILGIAGALWAFAYLGSASVQSFGLTRSYQILFIIIIGGLGTIRGAYLGAAFVSLLPLALDWLFQHLFSGHVDAGLLQNIQKAIFGILIIWFLIKEPEGLSRLLGLRRAPSARRRLFPS</sequence>
<dbReference type="PANTHER" id="PTHR30482">
    <property type="entry name" value="HIGH-AFFINITY BRANCHED-CHAIN AMINO ACID TRANSPORT SYSTEM PERMEASE"/>
    <property type="match status" value="1"/>
</dbReference>
<evidence type="ECO:0000313" key="7">
    <source>
        <dbReference type="EMBL" id="API57765.1"/>
    </source>
</evidence>
<evidence type="ECO:0000256" key="1">
    <source>
        <dbReference type="ARBA" id="ARBA00004651"/>
    </source>
</evidence>
<dbReference type="EMBL" id="CP018236">
    <property type="protein sequence ID" value="API57765.1"/>
    <property type="molecule type" value="Genomic_DNA"/>
</dbReference>
<feature type="transmembrane region" description="Helical" evidence="6">
    <location>
        <begin position="123"/>
        <end position="142"/>
    </location>
</feature>
<dbReference type="InterPro" id="IPR043428">
    <property type="entry name" value="LivM-like"/>
</dbReference>
<evidence type="ECO:0000256" key="4">
    <source>
        <dbReference type="ARBA" id="ARBA00022989"/>
    </source>
</evidence>
<proteinExistence type="predicted"/>
<keyword evidence="3 6" id="KW-0812">Transmembrane</keyword>
<dbReference type="GO" id="GO:0015658">
    <property type="term" value="F:branched-chain amino acid transmembrane transporter activity"/>
    <property type="evidence" value="ECO:0007669"/>
    <property type="project" value="InterPro"/>
</dbReference>
<reference evidence="7 8" key="1">
    <citation type="submission" date="2016-11" db="EMBL/GenBank/DDBJ databases">
        <title>Rhizobium leguminosarum bv. viciae strain Vaf12 isolated from Vavilovia formosa root nodules from Russia, Dagestan.</title>
        <authorList>
            <person name="Kimeklis A."/>
        </authorList>
    </citation>
    <scope>NUCLEOTIDE SEQUENCE [LARGE SCALE GENOMIC DNA]</scope>
    <source>
        <strain evidence="7 8">Vaf-108</strain>
        <plasmid evidence="8">Plasmid unnamed8 sequence</plasmid>
    </source>
</reference>
<keyword evidence="7" id="KW-0614">Plasmid</keyword>
<feature type="transmembrane region" description="Helical" evidence="6">
    <location>
        <begin position="95"/>
        <end position="116"/>
    </location>
</feature>
<comment type="subcellular location">
    <subcellularLocation>
        <location evidence="1">Cell membrane</location>
        <topology evidence="1">Multi-pass membrane protein</topology>
    </subcellularLocation>
</comment>
<dbReference type="RefSeq" id="WP_072642757.1">
    <property type="nucleotide sequence ID" value="NZ_CP018236.1"/>
</dbReference>
<dbReference type="GO" id="GO:0005886">
    <property type="term" value="C:plasma membrane"/>
    <property type="evidence" value="ECO:0007669"/>
    <property type="project" value="UniProtKB-SubCell"/>
</dbReference>
<dbReference type="CDD" id="cd06581">
    <property type="entry name" value="TM_PBP1_LivM_like"/>
    <property type="match status" value="1"/>
</dbReference>